<sequence length="321" mass="34843">MPHASIPRHRACTQPTTEYDVVIIGAGSAGLSAALTLGRCLRRVLVCAGGPPRNAPSPAVQSFFTRDGVKPAELLRLGHEQLRPYDTVEVRVAQVTQIVAEGNFFELEAEGESGRTFTTTARKVLLATGVEDELPPVPGMRDLWGRGVLHCPYCHGWEVRNQALAVYGRGKIVTGLALLISRWTTDVVVCTDGPGNLSANARRRLRQQKVRIYEEPVSHLEGKPNGELRHIVFENGEKLARHALFVHPHQHQRSSLAEQLGCRLTSKGAVWINKQAQTSVGGVYAAGDTTPGPQKALLAAAEGTQAAIAIHETLTREECPK</sequence>
<dbReference type="Gene3D" id="3.50.50.60">
    <property type="entry name" value="FAD/NAD(P)-binding domain"/>
    <property type="match status" value="2"/>
</dbReference>
<keyword evidence="5" id="KW-1185">Reference proteome</keyword>
<dbReference type="OrthoDB" id="9806179at2"/>
<dbReference type="AlphaFoldDB" id="A0A4Z0PLA7"/>
<evidence type="ECO:0000259" key="3">
    <source>
        <dbReference type="Pfam" id="PF07992"/>
    </source>
</evidence>
<dbReference type="RefSeq" id="WP_135497726.1">
    <property type="nucleotide sequence ID" value="NZ_SRLD01000018.1"/>
</dbReference>
<organism evidence="4 5">
    <name type="scientific">Hymenobacter elongatus</name>
    <dbReference type="NCBI Taxonomy" id="877208"/>
    <lineage>
        <taxon>Bacteria</taxon>
        <taxon>Pseudomonadati</taxon>
        <taxon>Bacteroidota</taxon>
        <taxon>Cytophagia</taxon>
        <taxon>Cytophagales</taxon>
        <taxon>Hymenobacteraceae</taxon>
        <taxon>Hymenobacter</taxon>
    </lineage>
</organism>
<dbReference type="PANTHER" id="PTHR48105">
    <property type="entry name" value="THIOREDOXIN REDUCTASE 1-RELATED-RELATED"/>
    <property type="match status" value="1"/>
</dbReference>
<dbReference type="PRINTS" id="PR00368">
    <property type="entry name" value="FADPNR"/>
</dbReference>
<keyword evidence="1" id="KW-0285">Flavoprotein</keyword>
<proteinExistence type="predicted"/>
<reference evidence="4 5" key="1">
    <citation type="submission" date="2019-04" db="EMBL/GenBank/DDBJ databases">
        <authorList>
            <person name="Feng G."/>
            <person name="Zhang J."/>
            <person name="Zhu H."/>
        </authorList>
    </citation>
    <scope>NUCLEOTIDE SEQUENCE [LARGE SCALE GENOMIC DNA]</scope>
    <source>
        <strain evidence="4 5">JCM 17223</strain>
    </source>
</reference>
<evidence type="ECO:0000256" key="1">
    <source>
        <dbReference type="ARBA" id="ARBA00022630"/>
    </source>
</evidence>
<protein>
    <submittedName>
        <fullName evidence="4">NAD(P)/FAD-dependent oxidoreductase</fullName>
    </submittedName>
</protein>
<dbReference type="InterPro" id="IPR050097">
    <property type="entry name" value="Ferredoxin-NADP_redctase_2"/>
</dbReference>
<dbReference type="GO" id="GO:0016491">
    <property type="term" value="F:oxidoreductase activity"/>
    <property type="evidence" value="ECO:0007669"/>
    <property type="project" value="UniProtKB-KW"/>
</dbReference>
<dbReference type="InterPro" id="IPR023753">
    <property type="entry name" value="FAD/NAD-binding_dom"/>
</dbReference>
<evidence type="ECO:0000313" key="5">
    <source>
        <dbReference type="Proteomes" id="UP000297739"/>
    </source>
</evidence>
<dbReference type="SUPFAM" id="SSF51905">
    <property type="entry name" value="FAD/NAD(P)-binding domain"/>
    <property type="match status" value="1"/>
</dbReference>
<dbReference type="PRINTS" id="PR00469">
    <property type="entry name" value="PNDRDTASEII"/>
</dbReference>
<comment type="caution">
    <text evidence="4">The sequence shown here is derived from an EMBL/GenBank/DDBJ whole genome shotgun (WGS) entry which is preliminary data.</text>
</comment>
<keyword evidence="2" id="KW-0560">Oxidoreductase</keyword>
<dbReference type="Proteomes" id="UP000297739">
    <property type="component" value="Unassembled WGS sequence"/>
</dbReference>
<dbReference type="EMBL" id="SRLD01000018">
    <property type="protein sequence ID" value="TGE16126.1"/>
    <property type="molecule type" value="Genomic_DNA"/>
</dbReference>
<dbReference type="InterPro" id="IPR036188">
    <property type="entry name" value="FAD/NAD-bd_sf"/>
</dbReference>
<feature type="domain" description="FAD/NAD(P)-binding" evidence="3">
    <location>
        <begin position="19"/>
        <end position="303"/>
    </location>
</feature>
<evidence type="ECO:0000313" key="4">
    <source>
        <dbReference type="EMBL" id="TGE16126.1"/>
    </source>
</evidence>
<evidence type="ECO:0000256" key="2">
    <source>
        <dbReference type="ARBA" id="ARBA00023002"/>
    </source>
</evidence>
<accession>A0A4Z0PLA7</accession>
<name>A0A4Z0PLA7_9BACT</name>
<dbReference type="Pfam" id="PF07992">
    <property type="entry name" value="Pyr_redox_2"/>
    <property type="match status" value="1"/>
</dbReference>
<gene>
    <name evidence="4" type="ORF">E5J99_10695</name>
</gene>